<proteinExistence type="predicted"/>
<reference evidence="1 2" key="1">
    <citation type="submission" date="2009-04" db="EMBL/GenBank/DDBJ databases">
        <authorList>
            <person name="Qin X."/>
            <person name="Bachman B."/>
            <person name="Battles P."/>
            <person name="Bell A."/>
            <person name="Bess C."/>
            <person name="Bickham C."/>
            <person name="Chaboub L."/>
            <person name="Chen D."/>
            <person name="Coyle M."/>
            <person name="Deiros D.R."/>
            <person name="Dinh H."/>
            <person name="Forbes L."/>
            <person name="Fowler G."/>
            <person name="Francisco L."/>
            <person name="Fu Q."/>
            <person name="Gubbala S."/>
            <person name="Hale W."/>
            <person name="Han Y."/>
            <person name="Hemphill L."/>
            <person name="Highlander S.K."/>
            <person name="Hirani K."/>
            <person name="Hogues M."/>
            <person name="Jackson L."/>
            <person name="Jakkamsetti A."/>
            <person name="Javaid M."/>
            <person name="Jiang H."/>
            <person name="Korchina V."/>
            <person name="Kovar C."/>
            <person name="Lara F."/>
            <person name="Lee S."/>
            <person name="Mata R."/>
            <person name="Mathew T."/>
            <person name="Moen C."/>
            <person name="Morales K."/>
            <person name="Munidasa M."/>
            <person name="Nazareth L."/>
            <person name="Ngo R."/>
            <person name="Nguyen L."/>
            <person name="Okwuonu G."/>
            <person name="Ongeri F."/>
            <person name="Patil S."/>
            <person name="Petrosino J."/>
            <person name="Pham C."/>
            <person name="Pham P."/>
            <person name="Pu L.-L."/>
            <person name="Puazo M."/>
            <person name="Raj R."/>
            <person name="Reid J."/>
            <person name="Rouhana J."/>
            <person name="Saada N."/>
            <person name="Shang Y."/>
            <person name="Simmons D."/>
            <person name="Thornton R."/>
            <person name="Warren J."/>
            <person name="Weissenberger G."/>
            <person name="Zhang J."/>
            <person name="Zhang L."/>
            <person name="Zhou C."/>
            <person name="Zhu D."/>
            <person name="Muzny D."/>
            <person name="Worley K."/>
            <person name="Gibbs R."/>
        </authorList>
    </citation>
    <scope>NUCLEOTIDE SEQUENCE [LARGE SCALE GENOMIC DNA]</scope>
    <source>
        <strain evidence="1 2">F0268</strain>
    </source>
</reference>
<dbReference type="Proteomes" id="UP000004121">
    <property type="component" value="Unassembled WGS sequence"/>
</dbReference>
<dbReference type="InParanoid" id="C2KYJ7"/>
<organism evidence="1 2">
    <name type="scientific">Oribacterium sinus F0268</name>
    <dbReference type="NCBI Taxonomy" id="585501"/>
    <lineage>
        <taxon>Bacteria</taxon>
        <taxon>Bacillati</taxon>
        <taxon>Bacillota</taxon>
        <taxon>Clostridia</taxon>
        <taxon>Lachnospirales</taxon>
        <taxon>Lachnospiraceae</taxon>
        <taxon>Oribacterium</taxon>
    </lineage>
</organism>
<evidence type="ECO:0000313" key="2">
    <source>
        <dbReference type="Proteomes" id="UP000004121"/>
    </source>
</evidence>
<comment type="caution">
    <text evidence="1">The sequence shown here is derived from an EMBL/GenBank/DDBJ whole genome shotgun (WGS) entry which is preliminary data.</text>
</comment>
<sequence length="68" mass="7860">MKNKESAGEKGIYLIKKAKSDDELEKKTGSRIFQGGKIQNEKKKQYHWDILLEKDEAQFKNVCGNRTS</sequence>
<accession>C2KYJ7</accession>
<dbReference type="STRING" id="585501.HMPREF6123_1566"/>
<name>C2KYJ7_9FIRM</name>
<evidence type="ECO:0000313" key="1">
    <source>
        <dbReference type="EMBL" id="EEJ51142.1"/>
    </source>
</evidence>
<dbReference type="EMBL" id="ACKX01000160">
    <property type="protein sequence ID" value="EEJ51142.1"/>
    <property type="molecule type" value="Genomic_DNA"/>
</dbReference>
<protein>
    <submittedName>
        <fullName evidence="1">Uncharacterized protein</fullName>
    </submittedName>
</protein>
<keyword evidence="2" id="KW-1185">Reference proteome</keyword>
<dbReference type="HOGENOM" id="CLU_2789889_0_0_9"/>
<gene>
    <name evidence="1" type="ORF">HMPREF6123_1566</name>
</gene>
<dbReference type="AlphaFoldDB" id="C2KYJ7"/>